<dbReference type="Proteomes" id="UP000002745">
    <property type="component" value="Chromosome"/>
</dbReference>
<proteinExistence type="predicted"/>
<dbReference type="EMBL" id="CP001678">
    <property type="protein sequence ID" value="ACT59020.1"/>
    <property type="molecule type" value="Genomic_DNA"/>
</dbReference>
<gene>
    <name evidence="2" type="ordered locus">Hbal_1328</name>
</gene>
<evidence type="ECO:0000313" key="2">
    <source>
        <dbReference type="EMBL" id="ACT59020.1"/>
    </source>
</evidence>
<dbReference type="HOGENOM" id="CLU_078707_1_0_5"/>
<feature type="region of interest" description="Disordered" evidence="1">
    <location>
        <begin position="92"/>
        <end position="142"/>
    </location>
</feature>
<feature type="compositionally biased region" description="Acidic residues" evidence="1">
    <location>
        <begin position="43"/>
        <end position="56"/>
    </location>
</feature>
<name>C6XIS5_HIRBI</name>
<sequence length="209" mass="22611">MSAEEAASEPTMEEILASIRKIISEDDEPAPTEADASAADVLDLSDAEQIDDDPVDLDLTEPEEEFDMAAAMEEMAEDVEPQSDVVVVDADEWAEDEPEVDMADWGIEEEPEPEPVAEPVAAAPEPAPKPAPAPEPESEGLVAAATADATAGQLGKLMGSMMLSQGTTIEDLVREMLKPMLKEWLDGNLPQLVEQEVQKELQRISRMAR</sequence>
<protein>
    <recommendedName>
        <fullName evidence="4">Pole-organizing protein PopZ</fullName>
    </recommendedName>
</protein>
<dbReference type="eggNOG" id="COG3827">
    <property type="taxonomic scope" value="Bacteria"/>
</dbReference>
<keyword evidence="3" id="KW-1185">Reference proteome</keyword>
<accession>C6XIS5</accession>
<evidence type="ECO:0008006" key="4">
    <source>
        <dbReference type="Google" id="ProtNLM"/>
    </source>
</evidence>
<dbReference type="RefSeq" id="WP_015827170.1">
    <property type="nucleotide sequence ID" value="NC_012982.1"/>
</dbReference>
<dbReference type="STRING" id="582402.Hbal_1328"/>
<feature type="compositionally biased region" description="Pro residues" evidence="1">
    <location>
        <begin position="125"/>
        <end position="135"/>
    </location>
</feature>
<dbReference type="KEGG" id="hba:Hbal_1328"/>
<feature type="compositionally biased region" description="Acidic residues" evidence="1">
    <location>
        <begin position="92"/>
        <end position="115"/>
    </location>
</feature>
<feature type="region of interest" description="Disordered" evidence="1">
    <location>
        <begin position="26"/>
        <end position="56"/>
    </location>
</feature>
<dbReference type="InterPro" id="IPR019632">
    <property type="entry name" value="DUF2497"/>
</dbReference>
<dbReference type="Pfam" id="PF10691">
    <property type="entry name" value="DUF2497"/>
    <property type="match status" value="1"/>
</dbReference>
<organism evidence="2 3">
    <name type="scientific">Hirschia baltica (strain ATCC 49814 / DSM 5838 / IFAM 1418)</name>
    <dbReference type="NCBI Taxonomy" id="582402"/>
    <lineage>
        <taxon>Bacteria</taxon>
        <taxon>Pseudomonadati</taxon>
        <taxon>Pseudomonadota</taxon>
        <taxon>Alphaproteobacteria</taxon>
        <taxon>Hyphomonadales</taxon>
        <taxon>Hyphomonadaceae</taxon>
        <taxon>Hirschia</taxon>
    </lineage>
</organism>
<reference evidence="3" key="1">
    <citation type="journal article" date="2011" name="J. Bacteriol.">
        <title>Genome sequences of eight morphologically diverse alphaproteobacteria.</title>
        <authorList>
            <consortium name="US DOE Joint Genome Institute"/>
            <person name="Brown P.J."/>
            <person name="Kysela D.T."/>
            <person name="Buechlein A."/>
            <person name="Hemmerich C."/>
            <person name="Brun Y.V."/>
        </authorList>
    </citation>
    <scope>NUCLEOTIDE SEQUENCE [LARGE SCALE GENOMIC DNA]</scope>
    <source>
        <strain evidence="3">ATCC 49814 / DSM 5838 / IFAM 1418</strain>
    </source>
</reference>
<dbReference type="AlphaFoldDB" id="C6XIS5"/>
<evidence type="ECO:0000313" key="3">
    <source>
        <dbReference type="Proteomes" id="UP000002745"/>
    </source>
</evidence>
<evidence type="ECO:0000256" key="1">
    <source>
        <dbReference type="SAM" id="MobiDB-lite"/>
    </source>
</evidence>
<dbReference type="OrthoDB" id="7189469at2"/>